<name>A0ABW1CD85_9ACTN</name>
<reference evidence="2" key="1">
    <citation type="journal article" date="2019" name="Int. J. Syst. Evol. Microbiol.">
        <title>The Global Catalogue of Microorganisms (GCM) 10K type strain sequencing project: providing services to taxonomists for standard genome sequencing and annotation.</title>
        <authorList>
            <consortium name="The Broad Institute Genomics Platform"/>
            <consortium name="The Broad Institute Genome Sequencing Center for Infectious Disease"/>
            <person name="Wu L."/>
            <person name="Ma J."/>
        </authorList>
    </citation>
    <scope>NUCLEOTIDE SEQUENCE [LARGE SCALE GENOMIC DNA]</scope>
    <source>
        <strain evidence="2">CCUG 53903</strain>
    </source>
</reference>
<dbReference type="InterPro" id="IPR008990">
    <property type="entry name" value="Elect_transpt_acc-like_dom_sf"/>
</dbReference>
<gene>
    <name evidence="1" type="ORF">ACFPZ3_04110</name>
</gene>
<evidence type="ECO:0000313" key="2">
    <source>
        <dbReference type="Proteomes" id="UP001596058"/>
    </source>
</evidence>
<accession>A0ABW1CD85</accession>
<dbReference type="SUPFAM" id="SSF50090">
    <property type="entry name" value="Electron transport accessory proteins"/>
    <property type="match status" value="1"/>
</dbReference>
<dbReference type="InterPro" id="IPR047008">
    <property type="entry name" value="XRN1_SH3_sf"/>
</dbReference>
<dbReference type="Proteomes" id="UP001596058">
    <property type="component" value="Unassembled WGS sequence"/>
</dbReference>
<dbReference type="RefSeq" id="WP_379512573.1">
    <property type="nucleotide sequence ID" value="NZ_JBHSPA010000006.1"/>
</dbReference>
<organism evidence="1 2">
    <name type="scientific">Nonomuraea insulae</name>
    <dbReference type="NCBI Taxonomy" id="1616787"/>
    <lineage>
        <taxon>Bacteria</taxon>
        <taxon>Bacillati</taxon>
        <taxon>Actinomycetota</taxon>
        <taxon>Actinomycetes</taxon>
        <taxon>Streptosporangiales</taxon>
        <taxon>Streptosporangiaceae</taxon>
        <taxon>Nonomuraea</taxon>
    </lineage>
</organism>
<proteinExistence type="predicted"/>
<comment type="caution">
    <text evidence="1">The sequence shown here is derived from an EMBL/GenBank/DDBJ whole genome shotgun (WGS) entry which is preliminary data.</text>
</comment>
<keyword evidence="2" id="KW-1185">Reference proteome</keyword>
<dbReference type="Gene3D" id="2.30.30.750">
    <property type="match status" value="1"/>
</dbReference>
<protein>
    <recommendedName>
        <fullName evidence="3">KOW domain-containing protein</fullName>
    </recommendedName>
</protein>
<sequence>MNDERHDPLGSDVEVDHAADARWQVRMLIGLIVSGDLDEHLPEIARAVNQRQHERKNAQEREAFATFQVGDRVRVNHSIRPSYMHGMKGTVVGFAHKNVRVLLDTPVGRFTDGEATVPPLGLDPL</sequence>
<evidence type="ECO:0008006" key="3">
    <source>
        <dbReference type="Google" id="ProtNLM"/>
    </source>
</evidence>
<evidence type="ECO:0000313" key="1">
    <source>
        <dbReference type="EMBL" id="MFC5823034.1"/>
    </source>
</evidence>
<dbReference type="EMBL" id="JBHSPA010000006">
    <property type="protein sequence ID" value="MFC5823034.1"/>
    <property type="molecule type" value="Genomic_DNA"/>
</dbReference>